<dbReference type="RefSeq" id="WP_118906741.1">
    <property type="nucleotide sequence ID" value="NZ_QOCU01000002.1"/>
</dbReference>
<evidence type="ECO:0000313" key="6">
    <source>
        <dbReference type="Proteomes" id="UP000283380"/>
    </source>
</evidence>
<evidence type="ECO:0000256" key="3">
    <source>
        <dbReference type="ARBA" id="ARBA00023163"/>
    </source>
</evidence>
<sequence length="100" mass="11976">MNNRLLLFLETIETSNSISEAAQKLYLTQPYISRVIKKYEQKYNVILIDRNSYLIQITPAGHLLIKHLRKSLQLERQFEVEVHQFQKSIFLLYEWVLPLL</sequence>
<dbReference type="InterPro" id="IPR000847">
    <property type="entry name" value="LysR_HTH_N"/>
</dbReference>
<evidence type="ECO:0000259" key="4">
    <source>
        <dbReference type="PROSITE" id="PS50931"/>
    </source>
</evidence>
<keyword evidence="3" id="KW-0804">Transcription</keyword>
<keyword evidence="2" id="KW-0805">Transcription regulation</keyword>
<dbReference type="PANTHER" id="PTHR30126:SF39">
    <property type="entry name" value="HTH-TYPE TRANSCRIPTIONAL REGULATOR CYSL"/>
    <property type="match status" value="1"/>
</dbReference>
<dbReference type="InterPro" id="IPR036388">
    <property type="entry name" value="WH-like_DNA-bd_sf"/>
</dbReference>
<gene>
    <name evidence="5" type="ORF">DS834_01935</name>
</gene>
<evidence type="ECO:0000256" key="2">
    <source>
        <dbReference type="ARBA" id="ARBA00023015"/>
    </source>
</evidence>
<dbReference type="PANTHER" id="PTHR30126">
    <property type="entry name" value="HTH-TYPE TRANSCRIPTIONAL REGULATOR"/>
    <property type="match status" value="1"/>
</dbReference>
<reference evidence="5 6" key="1">
    <citation type="submission" date="2018-07" db="EMBL/GenBank/DDBJ databases">
        <title>Genome sequences of six Lactobacillus spp. isolated from bumble bee guts.</title>
        <authorList>
            <person name="Motta E.V.S."/>
            <person name="Moran N.A."/>
        </authorList>
    </citation>
    <scope>NUCLEOTIDE SEQUENCE [LARGE SCALE GENOMIC DNA]</scope>
    <source>
        <strain evidence="5 6">BI-4G</strain>
    </source>
</reference>
<proteinExistence type="inferred from homology"/>
<name>A0ABX9LV72_9LACO</name>
<evidence type="ECO:0000256" key="1">
    <source>
        <dbReference type="ARBA" id="ARBA00009437"/>
    </source>
</evidence>
<keyword evidence="6" id="KW-1185">Reference proteome</keyword>
<dbReference type="InterPro" id="IPR036390">
    <property type="entry name" value="WH_DNA-bd_sf"/>
</dbReference>
<comment type="caution">
    <text evidence="5">The sequence shown here is derived from an EMBL/GenBank/DDBJ whole genome shotgun (WGS) entry which is preliminary data.</text>
</comment>
<protein>
    <recommendedName>
        <fullName evidence="4">HTH lysR-type domain-containing protein</fullName>
    </recommendedName>
</protein>
<organism evidence="5 6">
    <name type="scientific">Lactobacillus bombicola</name>
    <dbReference type="NCBI Taxonomy" id="1505723"/>
    <lineage>
        <taxon>Bacteria</taxon>
        <taxon>Bacillati</taxon>
        <taxon>Bacillota</taxon>
        <taxon>Bacilli</taxon>
        <taxon>Lactobacillales</taxon>
        <taxon>Lactobacillaceae</taxon>
        <taxon>Lactobacillus</taxon>
    </lineage>
</organism>
<dbReference type="Pfam" id="PF00126">
    <property type="entry name" value="HTH_1"/>
    <property type="match status" value="1"/>
</dbReference>
<comment type="similarity">
    <text evidence="1">Belongs to the LysR transcriptional regulatory family.</text>
</comment>
<dbReference type="Gene3D" id="1.10.10.10">
    <property type="entry name" value="Winged helix-like DNA-binding domain superfamily/Winged helix DNA-binding domain"/>
    <property type="match status" value="1"/>
</dbReference>
<dbReference type="PROSITE" id="PS50931">
    <property type="entry name" value="HTH_LYSR"/>
    <property type="match status" value="1"/>
</dbReference>
<dbReference type="SUPFAM" id="SSF46785">
    <property type="entry name" value="Winged helix' DNA-binding domain"/>
    <property type="match status" value="1"/>
</dbReference>
<accession>A0ABX9LV72</accession>
<evidence type="ECO:0000313" key="5">
    <source>
        <dbReference type="EMBL" id="RHW52669.1"/>
    </source>
</evidence>
<dbReference type="EMBL" id="QOCU01000002">
    <property type="protein sequence ID" value="RHW52669.1"/>
    <property type="molecule type" value="Genomic_DNA"/>
</dbReference>
<dbReference type="Proteomes" id="UP000283380">
    <property type="component" value="Unassembled WGS sequence"/>
</dbReference>
<feature type="domain" description="HTH lysR-type" evidence="4">
    <location>
        <begin position="1"/>
        <end position="58"/>
    </location>
</feature>